<evidence type="ECO:0000256" key="3">
    <source>
        <dbReference type="SAM" id="SignalP"/>
    </source>
</evidence>
<dbReference type="AlphaFoldDB" id="A0A4S8LF34"/>
<dbReference type="OrthoDB" id="3267813at2759"/>
<dbReference type="Gene3D" id="1.20.5.510">
    <property type="entry name" value="Single helix bin"/>
    <property type="match status" value="1"/>
</dbReference>
<name>A0A4S8LF34_DENBC</name>
<feature type="signal peptide" evidence="3">
    <location>
        <begin position="1"/>
        <end position="20"/>
    </location>
</feature>
<evidence type="ECO:0000313" key="5">
    <source>
        <dbReference type="Proteomes" id="UP000297245"/>
    </source>
</evidence>
<dbReference type="PANTHER" id="PTHR37487:SF3">
    <property type="entry name" value="CLEAVAGE_POLYADENYLATION SPECIFICITY FACTOR A SUBUNIT N-TERMINAL DOMAIN-CONTAINING PROTEIN"/>
    <property type="match status" value="1"/>
</dbReference>
<sequence length="426" mass="45056">MLSLTLSAAVVLSLPDFINAYTWQWESVPQQCGNISISVSGGNPPYRVMIIPADSTPFSNGTEVRRILDEQFSSSTINFKLTYPANSNFVTVVSDSSGFGTGGASSTIGVQNSNDTSCFDASHPVSPQWVFNIDPPQQIVQCQSTRLWWAPANVTGTPTFYGVIPGGSAFVIPESNINSQSGTGTGFSWTPNIRAGTPLHIIANDDRGNGTGGSSRITVADSLQNDNSCLNGNSPSTTGSPVAGGSVPSGSGGSSGGSSGSNTGAIVGGVIGGVVLIIALLLALFFFRRRRRSNRNSEKRHVDLLHTDDPEDDRPPARQELPQYYQPEPFIMPDPTSDSGSNRLTYTDGMSEGRPLSASELESSRSGTPDPSGAASSSVGTRKTAPRVFRPVNIIQHDDAGPSQQQLKEEDPETIELPPAYTNIRS</sequence>
<feature type="compositionally biased region" description="Low complexity" evidence="1">
    <location>
        <begin position="239"/>
        <end position="249"/>
    </location>
</feature>
<evidence type="ECO:0000256" key="1">
    <source>
        <dbReference type="SAM" id="MobiDB-lite"/>
    </source>
</evidence>
<feature type="compositionally biased region" description="Polar residues" evidence="1">
    <location>
        <begin position="336"/>
        <end position="345"/>
    </location>
</feature>
<keyword evidence="5" id="KW-1185">Reference proteome</keyword>
<feature type="compositionally biased region" description="Polar residues" evidence="1">
    <location>
        <begin position="224"/>
        <end position="238"/>
    </location>
</feature>
<feature type="region of interest" description="Disordered" evidence="1">
    <location>
        <begin position="224"/>
        <end position="260"/>
    </location>
</feature>
<proteinExistence type="predicted"/>
<dbReference type="EMBL" id="ML179445">
    <property type="protein sequence ID" value="THU87554.1"/>
    <property type="molecule type" value="Genomic_DNA"/>
</dbReference>
<feature type="compositionally biased region" description="Gly residues" evidence="1">
    <location>
        <begin position="250"/>
        <end position="259"/>
    </location>
</feature>
<feature type="transmembrane region" description="Helical" evidence="2">
    <location>
        <begin position="265"/>
        <end position="287"/>
    </location>
</feature>
<dbReference type="PANTHER" id="PTHR37487">
    <property type="entry name" value="CHROMOSOME 1, WHOLE GENOME SHOTGUN SEQUENCE"/>
    <property type="match status" value="1"/>
</dbReference>
<feature type="region of interest" description="Disordered" evidence="1">
    <location>
        <begin position="295"/>
        <end position="426"/>
    </location>
</feature>
<dbReference type="Proteomes" id="UP000297245">
    <property type="component" value="Unassembled WGS sequence"/>
</dbReference>
<keyword evidence="2" id="KW-0472">Membrane</keyword>
<keyword evidence="3" id="KW-0732">Signal</keyword>
<reference evidence="4 5" key="1">
    <citation type="journal article" date="2019" name="Nat. Ecol. Evol.">
        <title>Megaphylogeny resolves global patterns of mushroom evolution.</title>
        <authorList>
            <person name="Varga T."/>
            <person name="Krizsan K."/>
            <person name="Foldi C."/>
            <person name="Dima B."/>
            <person name="Sanchez-Garcia M."/>
            <person name="Sanchez-Ramirez S."/>
            <person name="Szollosi G.J."/>
            <person name="Szarkandi J.G."/>
            <person name="Papp V."/>
            <person name="Albert L."/>
            <person name="Andreopoulos W."/>
            <person name="Angelini C."/>
            <person name="Antonin V."/>
            <person name="Barry K.W."/>
            <person name="Bougher N.L."/>
            <person name="Buchanan P."/>
            <person name="Buyck B."/>
            <person name="Bense V."/>
            <person name="Catcheside P."/>
            <person name="Chovatia M."/>
            <person name="Cooper J."/>
            <person name="Damon W."/>
            <person name="Desjardin D."/>
            <person name="Finy P."/>
            <person name="Geml J."/>
            <person name="Haridas S."/>
            <person name="Hughes K."/>
            <person name="Justo A."/>
            <person name="Karasinski D."/>
            <person name="Kautmanova I."/>
            <person name="Kiss B."/>
            <person name="Kocsube S."/>
            <person name="Kotiranta H."/>
            <person name="LaButti K.M."/>
            <person name="Lechner B.E."/>
            <person name="Liimatainen K."/>
            <person name="Lipzen A."/>
            <person name="Lukacs Z."/>
            <person name="Mihaltcheva S."/>
            <person name="Morgado L.N."/>
            <person name="Niskanen T."/>
            <person name="Noordeloos M.E."/>
            <person name="Ohm R.A."/>
            <person name="Ortiz-Santana B."/>
            <person name="Ovrebo C."/>
            <person name="Racz N."/>
            <person name="Riley R."/>
            <person name="Savchenko A."/>
            <person name="Shiryaev A."/>
            <person name="Soop K."/>
            <person name="Spirin V."/>
            <person name="Szebenyi C."/>
            <person name="Tomsovsky M."/>
            <person name="Tulloss R.E."/>
            <person name="Uehling J."/>
            <person name="Grigoriev I.V."/>
            <person name="Vagvolgyi C."/>
            <person name="Papp T."/>
            <person name="Martin F.M."/>
            <person name="Miettinen O."/>
            <person name="Hibbett D.S."/>
            <person name="Nagy L.G."/>
        </authorList>
    </citation>
    <scope>NUCLEOTIDE SEQUENCE [LARGE SCALE GENOMIC DNA]</scope>
    <source>
        <strain evidence="4 5">CBS 962.96</strain>
    </source>
</reference>
<gene>
    <name evidence="4" type="ORF">K435DRAFT_867164</name>
</gene>
<feature type="compositionally biased region" description="Basic and acidic residues" evidence="1">
    <location>
        <begin position="295"/>
        <end position="317"/>
    </location>
</feature>
<evidence type="ECO:0000313" key="4">
    <source>
        <dbReference type="EMBL" id="THU87554.1"/>
    </source>
</evidence>
<feature type="chain" id="PRO_5020241456" description="Mid2 domain-containing protein" evidence="3">
    <location>
        <begin position="21"/>
        <end position="426"/>
    </location>
</feature>
<protein>
    <recommendedName>
        <fullName evidence="6">Mid2 domain-containing protein</fullName>
    </recommendedName>
</protein>
<evidence type="ECO:0008006" key="6">
    <source>
        <dbReference type="Google" id="ProtNLM"/>
    </source>
</evidence>
<evidence type="ECO:0000256" key="2">
    <source>
        <dbReference type="SAM" id="Phobius"/>
    </source>
</evidence>
<keyword evidence="2" id="KW-0812">Transmembrane</keyword>
<accession>A0A4S8LF34</accession>
<keyword evidence="2" id="KW-1133">Transmembrane helix</keyword>
<feature type="compositionally biased region" description="Polar residues" evidence="1">
    <location>
        <begin position="360"/>
        <end position="381"/>
    </location>
</feature>
<organism evidence="4 5">
    <name type="scientific">Dendrothele bispora (strain CBS 962.96)</name>
    <dbReference type="NCBI Taxonomy" id="1314807"/>
    <lineage>
        <taxon>Eukaryota</taxon>
        <taxon>Fungi</taxon>
        <taxon>Dikarya</taxon>
        <taxon>Basidiomycota</taxon>
        <taxon>Agaricomycotina</taxon>
        <taxon>Agaricomycetes</taxon>
        <taxon>Agaricomycetidae</taxon>
        <taxon>Agaricales</taxon>
        <taxon>Agaricales incertae sedis</taxon>
        <taxon>Dendrothele</taxon>
    </lineage>
</organism>